<gene>
    <name evidence="1" type="ORF">FMOSSE_LOCUS10286</name>
</gene>
<feature type="non-terminal residue" evidence="1">
    <location>
        <position position="391"/>
    </location>
</feature>
<accession>A0A9N9D8T6</accession>
<dbReference type="Proteomes" id="UP000789375">
    <property type="component" value="Unassembled WGS sequence"/>
</dbReference>
<organism evidence="1 2">
    <name type="scientific">Funneliformis mosseae</name>
    <name type="common">Endomycorrhizal fungus</name>
    <name type="synonym">Glomus mosseae</name>
    <dbReference type="NCBI Taxonomy" id="27381"/>
    <lineage>
        <taxon>Eukaryota</taxon>
        <taxon>Fungi</taxon>
        <taxon>Fungi incertae sedis</taxon>
        <taxon>Mucoromycota</taxon>
        <taxon>Glomeromycotina</taxon>
        <taxon>Glomeromycetes</taxon>
        <taxon>Glomerales</taxon>
        <taxon>Glomeraceae</taxon>
        <taxon>Funneliformis</taxon>
    </lineage>
</organism>
<reference evidence="1" key="1">
    <citation type="submission" date="2021-06" db="EMBL/GenBank/DDBJ databases">
        <authorList>
            <person name="Kallberg Y."/>
            <person name="Tangrot J."/>
            <person name="Rosling A."/>
        </authorList>
    </citation>
    <scope>NUCLEOTIDE SEQUENCE</scope>
    <source>
        <strain evidence="1">87-6 pot B 2015</strain>
    </source>
</reference>
<evidence type="ECO:0000313" key="1">
    <source>
        <dbReference type="EMBL" id="CAG8626910.1"/>
    </source>
</evidence>
<name>A0A9N9D8T6_FUNMO</name>
<protein>
    <submittedName>
        <fullName evidence="1">12729_t:CDS:1</fullName>
    </submittedName>
</protein>
<dbReference type="AlphaFoldDB" id="A0A9N9D8T6"/>
<proteinExistence type="predicted"/>
<sequence>KGIHEYGASEVGKEYEALVPSGHGGAFLGNDRKDAKRWNKTRKLRKSSGPTINIDNSISANGTISGTICSGMINNKAVVKRRNHEEDEINEFFQKPNEQQSNRLAHSFIIDPDDETYIQNNVFTSEELEEIQDLRIVLEARQNWEGRNFIRTKHFDFDWIKNSVHNLLLEYESGTLQRKHLEQWYNIHVWSLIDKSFNELEEVDVSRGESCSLASSKRKNSKRVIQGLVATTRKALGRKGDLILRKGIHEYGASEVGKEYEGDNGTKLLKERGLKSPKMLKDMLVDLGNFIMWETNKLRQLELVSFIHAGLFMILLRMDAPAGYVCRITRSNTLQMPTNVKCFEQALKCIVLTWKAKAIIRKTIDIVEGTNNNDNEDGALEDLQEAGVPIS</sequence>
<comment type="caution">
    <text evidence="1">The sequence shown here is derived from an EMBL/GenBank/DDBJ whole genome shotgun (WGS) entry which is preliminary data.</text>
</comment>
<dbReference type="EMBL" id="CAJVPP010003332">
    <property type="protein sequence ID" value="CAG8626910.1"/>
    <property type="molecule type" value="Genomic_DNA"/>
</dbReference>
<keyword evidence="2" id="KW-1185">Reference proteome</keyword>
<evidence type="ECO:0000313" key="2">
    <source>
        <dbReference type="Proteomes" id="UP000789375"/>
    </source>
</evidence>